<dbReference type="Gene3D" id="3.40.50.1820">
    <property type="entry name" value="alpha/beta hydrolase"/>
    <property type="match status" value="1"/>
</dbReference>
<keyword evidence="2" id="KW-1185">Reference proteome</keyword>
<dbReference type="AlphaFoldDB" id="A0A2H3L3F6"/>
<sequence>MQRTYHRWYSPSLGRDMELVVFGHGGAPVIVFPTSHGRFYEFEDRQMVAALEYQINAGWFQLFCVDSVFGESWYNYAVDTDARMWREEQYEHYLLTELLPLIRALNPNHFLIATGCSFGATEAVIFALRHPGVVNRVIGMSGLYDLRRFFSHYTQGLYFHNPVDFVPNIGDSWTLDRLRSTEIILVTGRDDPNAWSNELLSRQLWERGIGNALRLWDGWCHDWPYWMQMINRYIGGHP</sequence>
<comment type="caution">
    <text evidence="1">The sequence shown here is derived from an EMBL/GenBank/DDBJ whole genome shotgun (WGS) entry which is preliminary data.</text>
</comment>
<name>A0A2H3L3F6_9CHLR</name>
<proteinExistence type="predicted"/>
<accession>A0A2H3L3F6</accession>
<dbReference type="InterPro" id="IPR029058">
    <property type="entry name" value="AB_hydrolase_fold"/>
</dbReference>
<dbReference type="PANTHER" id="PTHR48098">
    <property type="entry name" value="ENTEROCHELIN ESTERASE-RELATED"/>
    <property type="match status" value="1"/>
</dbReference>
<dbReference type="InterPro" id="IPR050583">
    <property type="entry name" value="Mycobacterial_A85_antigen"/>
</dbReference>
<dbReference type="SUPFAM" id="SSF53474">
    <property type="entry name" value="alpha/beta-Hydrolases"/>
    <property type="match status" value="1"/>
</dbReference>
<dbReference type="EMBL" id="LYXE01000182">
    <property type="protein sequence ID" value="PDV96760.1"/>
    <property type="molecule type" value="Genomic_DNA"/>
</dbReference>
<reference evidence="1 2" key="1">
    <citation type="submission" date="2016-05" db="EMBL/GenBank/DDBJ databases">
        <authorList>
            <person name="Lavstsen T."/>
            <person name="Jespersen J.S."/>
        </authorList>
    </citation>
    <scope>NUCLEOTIDE SEQUENCE [LARGE SCALE GENOMIC DNA]</scope>
    <source>
        <strain evidence="1 2">B7-9</strain>
    </source>
</reference>
<evidence type="ECO:0000313" key="2">
    <source>
        <dbReference type="Proteomes" id="UP000220922"/>
    </source>
</evidence>
<dbReference type="Pfam" id="PF00756">
    <property type="entry name" value="Esterase"/>
    <property type="match status" value="1"/>
</dbReference>
<organism evidence="1 2">
    <name type="scientific">Candidatus Chloroploca asiatica</name>
    <dbReference type="NCBI Taxonomy" id="1506545"/>
    <lineage>
        <taxon>Bacteria</taxon>
        <taxon>Bacillati</taxon>
        <taxon>Chloroflexota</taxon>
        <taxon>Chloroflexia</taxon>
        <taxon>Chloroflexales</taxon>
        <taxon>Chloroflexineae</taxon>
        <taxon>Oscillochloridaceae</taxon>
        <taxon>Candidatus Chloroploca</taxon>
    </lineage>
</organism>
<protein>
    <submittedName>
        <fullName evidence="1">Esterase</fullName>
    </submittedName>
</protein>
<dbReference type="Proteomes" id="UP000220922">
    <property type="component" value="Unassembled WGS sequence"/>
</dbReference>
<dbReference type="RefSeq" id="WP_097655147.1">
    <property type="nucleotide sequence ID" value="NZ_LYXE01000182.1"/>
</dbReference>
<gene>
    <name evidence="1" type="ORF">A9Q02_05920</name>
</gene>
<evidence type="ECO:0000313" key="1">
    <source>
        <dbReference type="EMBL" id="PDV96760.1"/>
    </source>
</evidence>
<dbReference type="OrthoDB" id="9775130at2"/>
<dbReference type="InterPro" id="IPR000801">
    <property type="entry name" value="Esterase-like"/>
</dbReference>
<dbReference type="PANTHER" id="PTHR48098:SF3">
    <property type="entry name" value="IRON(III) ENTEROBACTIN ESTERASE"/>
    <property type="match status" value="1"/>
</dbReference>